<protein>
    <submittedName>
        <fullName evidence="1">Uncharacterized protein</fullName>
    </submittedName>
</protein>
<evidence type="ECO:0000313" key="2">
    <source>
        <dbReference type="Proteomes" id="UP000494216"/>
    </source>
</evidence>
<name>A0A8S0YAJ1_9GAMM</name>
<comment type="caution">
    <text evidence="1">The sequence shown here is derived from an EMBL/GenBank/DDBJ whole genome shotgun (WGS) entry which is preliminary data.</text>
</comment>
<evidence type="ECO:0000313" key="1">
    <source>
        <dbReference type="EMBL" id="CAA9892007.1"/>
    </source>
</evidence>
<sequence length="65" mass="7795">MTKAQHLLNDSKYRLNRAFAFTLKRTTTLGFEFPVHFDQRISRFRFRRVEPQALFQWQVMGFAAA</sequence>
<dbReference type="AlphaFoldDB" id="A0A8S0YAJ1"/>
<dbReference type="Proteomes" id="UP000494216">
    <property type="component" value="Unassembled WGS sequence"/>
</dbReference>
<accession>A0A8S0YAJ1</accession>
<proteinExistence type="predicted"/>
<dbReference type="EMBL" id="CADCXN010000086">
    <property type="protein sequence ID" value="CAA9892007.1"/>
    <property type="molecule type" value="Genomic_DNA"/>
</dbReference>
<reference evidence="1 2" key="1">
    <citation type="submission" date="2020-02" db="EMBL/GenBank/DDBJ databases">
        <authorList>
            <person name="Hogendoorn C."/>
        </authorList>
    </citation>
    <scope>NUCLEOTIDE SEQUENCE [LARGE SCALE GENOMIC DNA]</scope>
    <source>
        <strain evidence="1">METHB21</strain>
    </source>
</reference>
<organism evidence="1 2">
    <name type="scientific">Candidatus Methylobacter favarea</name>
    <dbReference type="NCBI Taxonomy" id="2707345"/>
    <lineage>
        <taxon>Bacteria</taxon>
        <taxon>Pseudomonadati</taxon>
        <taxon>Pseudomonadota</taxon>
        <taxon>Gammaproteobacteria</taxon>
        <taxon>Methylococcales</taxon>
        <taxon>Methylococcaceae</taxon>
        <taxon>Methylobacter</taxon>
    </lineage>
</organism>
<keyword evidence="2" id="KW-1185">Reference proteome</keyword>
<gene>
    <name evidence="1" type="ORF">METHB2_550026</name>
</gene>